<feature type="domain" description="RNA-binding S4" evidence="6">
    <location>
        <begin position="7"/>
        <end position="70"/>
    </location>
</feature>
<dbReference type="InterPro" id="IPR025708">
    <property type="entry name" value="HSP15"/>
</dbReference>
<dbReference type="InParanoid" id="A0A1M6B577"/>
<dbReference type="InterPro" id="IPR002942">
    <property type="entry name" value="S4_RNA-bd"/>
</dbReference>
<feature type="compositionally biased region" description="Basic and acidic residues" evidence="5">
    <location>
        <begin position="84"/>
        <end position="118"/>
    </location>
</feature>
<evidence type="ECO:0000256" key="4">
    <source>
        <dbReference type="PROSITE-ProRule" id="PRU00182"/>
    </source>
</evidence>
<accession>A0A1M6B577</accession>
<dbReference type="Gene3D" id="3.10.290.10">
    <property type="entry name" value="RNA-binding S4 domain"/>
    <property type="match status" value="1"/>
</dbReference>
<feature type="region of interest" description="Disordered" evidence="5">
    <location>
        <begin position="37"/>
        <end position="63"/>
    </location>
</feature>
<reference evidence="7 8" key="1">
    <citation type="submission" date="2016-11" db="EMBL/GenBank/DDBJ databases">
        <authorList>
            <person name="Jaros S."/>
            <person name="Januszkiewicz K."/>
            <person name="Wedrychowicz H."/>
        </authorList>
    </citation>
    <scope>NUCLEOTIDE SEQUENCE [LARGE SCALE GENOMIC DNA]</scope>
    <source>
        <strain evidence="7 8">DSM 18772</strain>
    </source>
</reference>
<dbReference type="AlphaFoldDB" id="A0A1M6B577"/>
<dbReference type="SMART" id="SM00363">
    <property type="entry name" value="S4"/>
    <property type="match status" value="1"/>
</dbReference>
<sequence>MEPTPSIRIDKWLWAVRLYKTRSQAAQACNAGKVKRANKSIKASTPVKVGDHLDVPSNDGTHKRHVEVLEIHEKRVGAPIAREAYTDHTPKETLERAKEVRAEKRLSRIQRKEGDQGRMTKKQRRDWKKGLFSHKRDQDAL</sequence>
<evidence type="ECO:0000256" key="5">
    <source>
        <dbReference type="SAM" id="MobiDB-lite"/>
    </source>
</evidence>
<evidence type="ECO:0000259" key="6">
    <source>
        <dbReference type="SMART" id="SM00363"/>
    </source>
</evidence>
<evidence type="ECO:0000256" key="2">
    <source>
        <dbReference type="ARBA" id="ARBA00022884"/>
    </source>
</evidence>
<dbReference type="PIRSF" id="PIRSF016821">
    <property type="entry name" value="HSP15"/>
    <property type="match status" value="1"/>
</dbReference>
<evidence type="ECO:0000313" key="7">
    <source>
        <dbReference type="EMBL" id="SHI43902.1"/>
    </source>
</evidence>
<dbReference type="EMBL" id="FQYR01000002">
    <property type="protein sequence ID" value="SHI43902.1"/>
    <property type="molecule type" value="Genomic_DNA"/>
</dbReference>
<organism evidence="7 8">
    <name type="scientific">Rubritalea squalenifaciens DSM 18772</name>
    <dbReference type="NCBI Taxonomy" id="1123071"/>
    <lineage>
        <taxon>Bacteria</taxon>
        <taxon>Pseudomonadati</taxon>
        <taxon>Verrucomicrobiota</taxon>
        <taxon>Verrucomicrobiia</taxon>
        <taxon>Verrucomicrobiales</taxon>
        <taxon>Rubritaleaceae</taxon>
        <taxon>Rubritalea</taxon>
    </lineage>
</organism>
<dbReference type="SUPFAM" id="SSF55174">
    <property type="entry name" value="Alpha-L RNA-binding motif"/>
    <property type="match status" value="1"/>
</dbReference>
<dbReference type="GO" id="GO:0003677">
    <property type="term" value="F:DNA binding"/>
    <property type="evidence" value="ECO:0007669"/>
    <property type="project" value="UniProtKB-KW"/>
</dbReference>
<dbReference type="InterPro" id="IPR036986">
    <property type="entry name" value="S4_RNA-bd_sf"/>
</dbReference>
<protein>
    <submittedName>
        <fullName evidence="7">Ribosome-associated heat shock protein Hsp15</fullName>
    </submittedName>
</protein>
<name>A0A1M6B577_9BACT</name>
<gene>
    <name evidence="7" type="ORF">SAMN02745181_0122</name>
</gene>
<comment type="similarity">
    <text evidence="1">Belongs to the HSP15 family.</text>
</comment>
<dbReference type="PROSITE" id="PS50889">
    <property type="entry name" value="S4"/>
    <property type="match status" value="1"/>
</dbReference>
<dbReference type="RefSeq" id="WP_143157577.1">
    <property type="nucleotide sequence ID" value="NZ_FQYR01000002.1"/>
</dbReference>
<evidence type="ECO:0000256" key="1">
    <source>
        <dbReference type="ARBA" id="ARBA00008396"/>
    </source>
</evidence>
<dbReference type="GO" id="GO:0034605">
    <property type="term" value="P:cellular response to heat"/>
    <property type="evidence" value="ECO:0007669"/>
    <property type="project" value="InterPro"/>
</dbReference>
<dbReference type="FunCoup" id="A0A1M6B577">
    <property type="interactions" value="129"/>
</dbReference>
<feature type="compositionally biased region" description="Basic residues" evidence="5">
    <location>
        <begin position="119"/>
        <end position="133"/>
    </location>
</feature>
<dbReference type="CDD" id="cd00165">
    <property type="entry name" value="S4"/>
    <property type="match status" value="1"/>
</dbReference>
<dbReference type="OrthoDB" id="9797176at2"/>
<dbReference type="Pfam" id="PF01479">
    <property type="entry name" value="S4"/>
    <property type="match status" value="1"/>
</dbReference>
<evidence type="ECO:0000313" key="8">
    <source>
        <dbReference type="Proteomes" id="UP000184510"/>
    </source>
</evidence>
<dbReference type="STRING" id="1123071.SAMN02745181_0122"/>
<proteinExistence type="inferred from homology"/>
<feature type="region of interest" description="Disordered" evidence="5">
    <location>
        <begin position="80"/>
        <end position="141"/>
    </location>
</feature>
<dbReference type="GO" id="GO:0003727">
    <property type="term" value="F:single-stranded RNA binding"/>
    <property type="evidence" value="ECO:0007669"/>
    <property type="project" value="InterPro"/>
</dbReference>
<keyword evidence="8" id="KW-1185">Reference proteome</keyword>
<evidence type="ECO:0000256" key="3">
    <source>
        <dbReference type="ARBA" id="ARBA00023125"/>
    </source>
</evidence>
<dbReference type="Proteomes" id="UP000184510">
    <property type="component" value="Unassembled WGS sequence"/>
</dbReference>
<keyword evidence="7" id="KW-0346">Stress response</keyword>
<dbReference type="GO" id="GO:0043023">
    <property type="term" value="F:ribosomal large subunit binding"/>
    <property type="evidence" value="ECO:0007669"/>
    <property type="project" value="InterPro"/>
</dbReference>
<keyword evidence="3" id="KW-0238">DNA-binding</keyword>
<keyword evidence="2 4" id="KW-0694">RNA-binding</keyword>